<sequence length="41" mass="4448">MAHPIHASTNRMSHGRANSPKPGCKQFRSLDIKASSKVLTS</sequence>
<evidence type="ECO:0000313" key="2">
    <source>
        <dbReference type="EMBL" id="MBX14967.1"/>
    </source>
</evidence>
<protein>
    <submittedName>
        <fullName evidence="2">Uncharacterized protein</fullName>
    </submittedName>
</protein>
<accession>A0A2P2LAG2</accession>
<organism evidence="2">
    <name type="scientific">Rhizophora mucronata</name>
    <name type="common">Asiatic mangrove</name>
    <dbReference type="NCBI Taxonomy" id="61149"/>
    <lineage>
        <taxon>Eukaryota</taxon>
        <taxon>Viridiplantae</taxon>
        <taxon>Streptophyta</taxon>
        <taxon>Embryophyta</taxon>
        <taxon>Tracheophyta</taxon>
        <taxon>Spermatophyta</taxon>
        <taxon>Magnoliopsida</taxon>
        <taxon>eudicotyledons</taxon>
        <taxon>Gunneridae</taxon>
        <taxon>Pentapetalae</taxon>
        <taxon>rosids</taxon>
        <taxon>fabids</taxon>
        <taxon>Malpighiales</taxon>
        <taxon>Rhizophoraceae</taxon>
        <taxon>Rhizophora</taxon>
    </lineage>
</organism>
<name>A0A2P2LAG2_RHIMU</name>
<evidence type="ECO:0000256" key="1">
    <source>
        <dbReference type="SAM" id="MobiDB-lite"/>
    </source>
</evidence>
<feature type="region of interest" description="Disordered" evidence="1">
    <location>
        <begin position="1"/>
        <end position="41"/>
    </location>
</feature>
<dbReference type="AlphaFoldDB" id="A0A2P2LAG2"/>
<proteinExistence type="predicted"/>
<reference evidence="2" key="1">
    <citation type="submission" date="2018-02" db="EMBL/GenBank/DDBJ databases">
        <title>Rhizophora mucronata_Transcriptome.</title>
        <authorList>
            <person name="Meera S.P."/>
            <person name="Sreeshan A."/>
            <person name="Augustine A."/>
        </authorList>
    </citation>
    <scope>NUCLEOTIDE SEQUENCE</scope>
    <source>
        <tissue evidence="2">Leaf</tissue>
    </source>
</reference>
<dbReference type="EMBL" id="GGEC01034483">
    <property type="protein sequence ID" value="MBX14967.1"/>
    <property type="molecule type" value="Transcribed_RNA"/>
</dbReference>